<accession>A0A2S5BFJ6</accession>
<gene>
    <name evidence="4" type="ORF">BMF94_1440</name>
</gene>
<proteinExistence type="inferred from homology"/>
<dbReference type="InterPro" id="IPR023582">
    <property type="entry name" value="Impact"/>
</dbReference>
<feature type="region of interest" description="Disordered" evidence="2">
    <location>
        <begin position="240"/>
        <end position="303"/>
    </location>
</feature>
<dbReference type="OrthoDB" id="69641at2759"/>
<dbReference type="Proteomes" id="UP000237144">
    <property type="component" value="Unassembled WGS sequence"/>
</dbReference>
<evidence type="ECO:0000313" key="4">
    <source>
        <dbReference type="EMBL" id="POY75537.1"/>
    </source>
</evidence>
<dbReference type="PANTHER" id="PTHR16301">
    <property type="entry name" value="IMPACT-RELATED"/>
    <property type="match status" value="1"/>
</dbReference>
<protein>
    <recommendedName>
        <fullName evidence="3">Impact N-terminal domain-containing protein</fullName>
    </recommendedName>
</protein>
<feature type="compositionally biased region" description="Basic and acidic residues" evidence="2">
    <location>
        <begin position="262"/>
        <end position="288"/>
    </location>
</feature>
<feature type="domain" description="Impact N-terminal" evidence="3">
    <location>
        <begin position="52"/>
        <end position="172"/>
    </location>
</feature>
<feature type="compositionally biased region" description="Basic and acidic residues" evidence="2">
    <location>
        <begin position="240"/>
        <end position="253"/>
    </location>
</feature>
<dbReference type="InterPro" id="IPR036956">
    <property type="entry name" value="Impact_N_sf"/>
</dbReference>
<feature type="region of interest" description="Disordered" evidence="2">
    <location>
        <begin position="1"/>
        <end position="24"/>
    </location>
</feature>
<dbReference type="GO" id="GO:0140469">
    <property type="term" value="P:GCN2-mediated signaling"/>
    <property type="evidence" value="ECO:0007669"/>
    <property type="project" value="TreeGrafter"/>
</dbReference>
<dbReference type="InterPro" id="IPR001498">
    <property type="entry name" value="Impact_N"/>
</dbReference>
<comment type="similarity">
    <text evidence="1">Belongs to the IMPACT family.</text>
</comment>
<dbReference type="SUPFAM" id="SSF54211">
    <property type="entry name" value="Ribosomal protein S5 domain 2-like"/>
    <property type="match status" value="1"/>
</dbReference>
<dbReference type="STRING" id="741276.A0A2S5BFJ6"/>
<dbReference type="Gene3D" id="3.30.230.30">
    <property type="entry name" value="Impact, N-terminal domain"/>
    <property type="match status" value="1"/>
</dbReference>
<dbReference type="InterPro" id="IPR020568">
    <property type="entry name" value="Ribosomal_Su5_D2-typ_SF"/>
</dbReference>
<dbReference type="EMBL" id="PJQD01000014">
    <property type="protein sequence ID" value="POY75537.1"/>
    <property type="molecule type" value="Genomic_DNA"/>
</dbReference>
<evidence type="ECO:0000256" key="1">
    <source>
        <dbReference type="ARBA" id="ARBA00007665"/>
    </source>
</evidence>
<organism evidence="4 5">
    <name type="scientific">Rhodotorula taiwanensis</name>
    <dbReference type="NCBI Taxonomy" id="741276"/>
    <lineage>
        <taxon>Eukaryota</taxon>
        <taxon>Fungi</taxon>
        <taxon>Dikarya</taxon>
        <taxon>Basidiomycota</taxon>
        <taxon>Pucciniomycotina</taxon>
        <taxon>Microbotryomycetes</taxon>
        <taxon>Sporidiobolales</taxon>
        <taxon>Sporidiobolaceae</taxon>
        <taxon>Rhodotorula</taxon>
    </lineage>
</organism>
<name>A0A2S5BFJ6_9BASI</name>
<dbReference type="PANTHER" id="PTHR16301:SF25">
    <property type="entry name" value="PROTEIN IMPACT"/>
    <property type="match status" value="1"/>
</dbReference>
<dbReference type="Pfam" id="PF01205">
    <property type="entry name" value="Impact_N"/>
    <property type="match status" value="1"/>
</dbReference>
<keyword evidence="5" id="KW-1185">Reference proteome</keyword>
<evidence type="ECO:0000256" key="2">
    <source>
        <dbReference type="SAM" id="MobiDB-lite"/>
    </source>
</evidence>
<evidence type="ECO:0000259" key="3">
    <source>
        <dbReference type="Pfam" id="PF01205"/>
    </source>
</evidence>
<dbReference type="GO" id="GO:0005737">
    <property type="term" value="C:cytoplasm"/>
    <property type="evidence" value="ECO:0007669"/>
    <property type="project" value="TreeGrafter"/>
</dbReference>
<sequence length="303" mass="33056">MSKRTASSTSFAASNEPNAKRSASLIDTYFPSKTGPAKPPQPIVASDPITDRQSTFVAHAAPCSNHVQAQTLQKYIRNLRTTSHPVECSHEILAWRTLALKPGKTGLGSDDDFKITIDGDDDGEKGGSTIIKEVLTQDGGIDVAIVISRLYGGIMLGPARFTHMRQCASQALARLIAAQRLPTLLSRLKELDEQISAHAAPTKSSPAAASQKSNYAALDIAKAERLVTAREKRLELLRKKQREEEEELWRQVEDGQDGPNLEGDHEGEERDEGQHDPRGADNENDSRVAELPPRQNAPGEPVE</sequence>
<dbReference type="GO" id="GO:0006446">
    <property type="term" value="P:regulation of translational initiation"/>
    <property type="evidence" value="ECO:0007669"/>
    <property type="project" value="TreeGrafter"/>
</dbReference>
<comment type="caution">
    <text evidence="4">The sequence shown here is derived from an EMBL/GenBank/DDBJ whole genome shotgun (WGS) entry which is preliminary data.</text>
</comment>
<dbReference type="AlphaFoldDB" id="A0A2S5BFJ6"/>
<evidence type="ECO:0000313" key="5">
    <source>
        <dbReference type="Proteomes" id="UP000237144"/>
    </source>
</evidence>
<reference evidence="4 5" key="1">
    <citation type="journal article" date="2018" name="Front. Microbiol.">
        <title>Prospects for Fungal Bioremediation of Acidic Radioactive Waste Sites: Characterization and Genome Sequence of Rhodotorula taiwanensis MD1149.</title>
        <authorList>
            <person name="Tkavc R."/>
            <person name="Matrosova V.Y."/>
            <person name="Grichenko O.E."/>
            <person name="Gostincar C."/>
            <person name="Volpe R.P."/>
            <person name="Klimenkova P."/>
            <person name="Gaidamakova E.K."/>
            <person name="Zhou C.E."/>
            <person name="Stewart B.J."/>
            <person name="Lyman M.G."/>
            <person name="Malfatti S.A."/>
            <person name="Rubinfeld B."/>
            <person name="Courtot M."/>
            <person name="Singh J."/>
            <person name="Dalgard C.L."/>
            <person name="Hamilton T."/>
            <person name="Frey K.G."/>
            <person name="Gunde-Cimerman N."/>
            <person name="Dugan L."/>
            <person name="Daly M.J."/>
        </authorList>
    </citation>
    <scope>NUCLEOTIDE SEQUENCE [LARGE SCALE GENOMIC DNA]</scope>
    <source>
        <strain evidence="4 5">MD1149</strain>
    </source>
</reference>
<feature type="compositionally biased region" description="Polar residues" evidence="2">
    <location>
        <begin position="1"/>
        <end position="17"/>
    </location>
</feature>